<dbReference type="PANTHER" id="PTHR47176">
    <property type="entry name" value="OSJNBA0020J04.13 PROTEIN"/>
    <property type="match status" value="1"/>
</dbReference>
<accession>A0ABN6H8C4</accession>
<dbReference type="RefSeq" id="WP_338686735.1">
    <property type="nucleotide sequence ID" value="NZ_AP024702.1"/>
</dbReference>
<dbReference type="InterPro" id="IPR032466">
    <property type="entry name" value="Metal_Hydrolase"/>
</dbReference>
<dbReference type="Gene3D" id="3.20.20.140">
    <property type="entry name" value="Metal-dependent hydrolases"/>
    <property type="match status" value="1"/>
</dbReference>
<organism evidence="1 2">
    <name type="scientific">Haloferula helveola</name>
    <dbReference type="NCBI Taxonomy" id="490095"/>
    <lineage>
        <taxon>Bacteria</taxon>
        <taxon>Pseudomonadati</taxon>
        <taxon>Verrucomicrobiota</taxon>
        <taxon>Verrucomicrobiia</taxon>
        <taxon>Verrucomicrobiales</taxon>
        <taxon>Verrucomicrobiaceae</taxon>
        <taxon>Haloferula</taxon>
    </lineage>
</organism>
<dbReference type="EMBL" id="AP024702">
    <property type="protein sequence ID" value="BCX49915.1"/>
    <property type="molecule type" value="Genomic_DNA"/>
</dbReference>
<dbReference type="Proteomes" id="UP001374893">
    <property type="component" value="Chromosome"/>
</dbReference>
<keyword evidence="2" id="KW-1185">Reference proteome</keyword>
<dbReference type="Pfam" id="PF01026">
    <property type="entry name" value="TatD_DNase"/>
    <property type="match status" value="1"/>
</dbReference>
<proteinExistence type="predicted"/>
<evidence type="ECO:0000313" key="2">
    <source>
        <dbReference type="Proteomes" id="UP001374893"/>
    </source>
</evidence>
<dbReference type="SUPFAM" id="SSF51556">
    <property type="entry name" value="Metallo-dependent hydrolases"/>
    <property type="match status" value="1"/>
</dbReference>
<name>A0ABN6H8C4_9BACT</name>
<dbReference type="PIRSF" id="PIRSF005902">
    <property type="entry name" value="DNase_TatD"/>
    <property type="match status" value="1"/>
</dbReference>
<sequence length="260" mass="29012">MALIDAHNHLHQLPDPDAAIAAMKDAGISGCVVNGTSEDDWSDVASLAERHPDFVHPAFGLHPWHAHRRTPGWLEKLRSFLDRFPHASIGECGLDRWVDEPALEEQRAVFLPQIALARERNLPLTIHALKAWGPLLEALSDEAPPEGGFLLHSFGGTPELVCQFARFGARFSFSGHFLHPRKSKVLDAFRTVPVDRLLLETDAPSMAPPAEFITHPLPDGQNHPANLAAIARELALRFDEPFEEFAARCTENTRQFFRLH</sequence>
<dbReference type="PANTHER" id="PTHR47176:SF1">
    <property type="entry name" value="OS04G0577500 PROTEIN"/>
    <property type="match status" value="1"/>
</dbReference>
<dbReference type="CDD" id="cd01310">
    <property type="entry name" value="TatD_DNAse"/>
    <property type="match status" value="1"/>
</dbReference>
<protein>
    <submittedName>
        <fullName evidence="1">Deoxyribonuclease</fullName>
    </submittedName>
</protein>
<evidence type="ECO:0000313" key="1">
    <source>
        <dbReference type="EMBL" id="BCX49915.1"/>
    </source>
</evidence>
<dbReference type="InterPro" id="IPR001130">
    <property type="entry name" value="TatD-like"/>
</dbReference>
<gene>
    <name evidence="1" type="ORF">HAHE_38230</name>
</gene>
<reference evidence="1 2" key="1">
    <citation type="submission" date="2021-06" db="EMBL/GenBank/DDBJ databases">
        <title>Complete genome of Haloferula helveola possessing various polysaccharide degrading enzymes.</title>
        <authorList>
            <person name="Takami H."/>
            <person name="Huang C."/>
            <person name="Hamasaki K."/>
        </authorList>
    </citation>
    <scope>NUCLEOTIDE SEQUENCE [LARGE SCALE GENOMIC DNA]</scope>
    <source>
        <strain evidence="1 2">CN-1</strain>
    </source>
</reference>